<proteinExistence type="predicted"/>
<gene>
    <name evidence="1" type="ORF">TNCV_2852581</name>
</gene>
<organism evidence="1 2">
    <name type="scientific">Trichonephila clavipes</name>
    <name type="common">Golden silk orbweaver</name>
    <name type="synonym">Nephila clavipes</name>
    <dbReference type="NCBI Taxonomy" id="2585209"/>
    <lineage>
        <taxon>Eukaryota</taxon>
        <taxon>Metazoa</taxon>
        <taxon>Ecdysozoa</taxon>
        <taxon>Arthropoda</taxon>
        <taxon>Chelicerata</taxon>
        <taxon>Arachnida</taxon>
        <taxon>Araneae</taxon>
        <taxon>Araneomorphae</taxon>
        <taxon>Entelegynae</taxon>
        <taxon>Araneoidea</taxon>
        <taxon>Nephilidae</taxon>
        <taxon>Trichonephila</taxon>
    </lineage>
</organism>
<protein>
    <submittedName>
        <fullName evidence="1">Uncharacterized protein</fullName>
    </submittedName>
</protein>
<evidence type="ECO:0000313" key="1">
    <source>
        <dbReference type="EMBL" id="GFX88958.1"/>
    </source>
</evidence>
<comment type="caution">
    <text evidence="1">The sequence shown here is derived from an EMBL/GenBank/DDBJ whole genome shotgun (WGS) entry which is preliminary data.</text>
</comment>
<evidence type="ECO:0000313" key="2">
    <source>
        <dbReference type="Proteomes" id="UP000887159"/>
    </source>
</evidence>
<dbReference type="EMBL" id="BMAU01021067">
    <property type="protein sequence ID" value="GFX88958.1"/>
    <property type="molecule type" value="Genomic_DNA"/>
</dbReference>
<dbReference type="AlphaFoldDB" id="A0A8X6R5U0"/>
<dbReference type="Proteomes" id="UP000887159">
    <property type="component" value="Unassembled WGS sequence"/>
</dbReference>
<name>A0A8X6R5U0_TRICX</name>
<accession>A0A8X6R5U0</accession>
<sequence length="67" mass="7723">MRLNENYTFEGAADKTLRLSAAFSVFRMSRYRVPKVSVGLQLEPVRRCLDALEELESLAMYQEDPPL</sequence>
<reference evidence="1" key="1">
    <citation type="submission" date="2020-08" db="EMBL/GenBank/DDBJ databases">
        <title>Multicomponent nature underlies the extraordinary mechanical properties of spider dragline silk.</title>
        <authorList>
            <person name="Kono N."/>
            <person name="Nakamura H."/>
            <person name="Mori M."/>
            <person name="Yoshida Y."/>
            <person name="Ohtoshi R."/>
            <person name="Malay A.D."/>
            <person name="Moran D.A.P."/>
            <person name="Tomita M."/>
            <person name="Numata K."/>
            <person name="Arakawa K."/>
        </authorList>
    </citation>
    <scope>NUCLEOTIDE SEQUENCE</scope>
</reference>
<keyword evidence="2" id="KW-1185">Reference proteome</keyword>